<evidence type="ECO:0000313" key="1">
    <source>
        <dbReference type="EMBL" id="KAJ4433175.1"/>
    </source>
</evidence>
<reference evidence="1 2" key="1">
    <citation type="journal article" date="2022" name="Allergy">
        <title>Genome assembly and annotation of Periplaneta americana reveal a comprehensive cockroach allergen profile.</title>
        <authorList>
            <person name="Wang L."/>
            <person name="Xiong Q."/>
            <person name="Saelim N."/>
            <person name="Wang L."/>
            <person name="Nong W."/>
            <person name="Wan A.T."/>
            <person name="Shi M."/>
            <person name="Liu X."/>
            <person name="Cao Q."/>
            <person name="Hui J.H.L."/>
            <person name="Sookrung N."/>
            <person name="Leung T.F."/>
            <person name="Tungtrongchitr A."/>
            <person name="Tsui S.K.W."/>
        </authorList>
    </citation>
    <scope>NUCLEOTIDE SEQUENCE [LARGE SCALE GENOMIC DNA]</scope>
    <source>
        <strain evidence="1">PWHHKU_190912</strain>
    </source>
</reference>
<keyword evidence="2" id="KW-1185">Reference proteome</keyword>
<dbReference type="Proteomes" id="UP001148838">
    <property type="component" value="Unassembled WGS sequence"/>
</dbReference>
<accession>A0ABQ8SHB8</accession>
<sequence length="308" mass="34962">MPPTFAPEIWNTYNQVLAGHRTTKELPIVIHTEPRPRMQSDSPYGLVNSIVCSRNMFAFSSDERAFNIESYFRTDSNTRVSNPTTNMQYDNLKANVGRALADCDVNSVGRERKKDNFYSTNGRCLIPRLSWGDRTFQTAQLQDKRGTKRTFLLRRFINCYGYLASERNEGVRWGADRIVLLRLYRSLIRSKLDYGCFIYGLANKSKLRFLDTIHHHGIRLATGAFRTSRIASLYCEAGNHHCIGGVMSCCAHMRLNSARSLSTILSTPSIIRLFTADTVKIHGDLVQQVCDSVNCSLSSTSIYHPFAH</sequence>
<comment type="caution">
    <text evidence="1">The sequence shown here is derived from an EMBL/GenBank/DDBJ whole genome shotgun (WGS) entry which is preliminary data.</text>
</comment>
<protein>
    <submittedName>
        <fullName evidence="1">Uncharacterized protein</fullName>
    </submittedName>
</protein>
<proteinExistence type="predicted"/>
<dbReference type="EMBL" id="JAJSOF020000027">
    <property type="protein sequence ID" value="KAJ4433175.1"/>
    <property type="molecule type" value="Genomic_DNA"/>
</dbReference>
<name>A0ABQ8SHB8_PERAM</name>
<organism evidence="1 2">
    <name type="scientific">Periplaneta americana</name>
    <name type="common">American cockroach</name>
    <name type="synonym">Blatta americana</name>
    <dbReference type="NCBI Taxonomy" id="6978"/>
    <lineage>
        <taxon>Eukaryota</taxon>
        <taxon>Metazoa</taxon>
        <taxon>Ecdysozoa</taxon>
        <taxon>Arthropoda</taxon>
        <taxon>Hexapoda</taxon>
        <taxon>Insecta</taxon>
        <taxon>Pterygota</taxon>
        <taxon>Neoptera</taxon>
        <taxon>Polyneoptera</taxon>
        <taxon>Dictyoptera</taxon>
        <taxon>Blattodea</taxon>
        <taxon>Blattoidea</taxon>
        <taxon>Blattidae</taxon>
        <taxon>Blattinae</taxon>
        <taxon>Periplaneta</taxon>
    </lineage>
</organism>
<evidence type="ECO:0000313" key="2">
    <source>
        <dbReference type="Proteomes" id="UP001148838"/>
    </source>
</evidence>
<gene>
    <name evidence="1" type="ORF">ANN_15432</name>
</gene>